<evidence type="ECO:0000313" key="1">
    <source>
        <dbReference type="EMBL" id="JAH68459.1"/>
    </source>
</evidence>
<reference evidence="1" key="1">
    <citation type="submission" date="2014-11" db="EMBL/GenBank/DDBJ databases">
        <authorList>
            <person name="Amaro Gonzalez C."/>
        </authorList>
    </citation>
    <scope>NUCLEOTIDE SEQUENCE</scope>
</reference>
<name>A0A0E9URF9_ANGAN</name>
<dbReference type="AlphaFoldDB" id="A0A0E9URF9"/>
<proteinExistence type="predicted"/>
<accession>A0A0E9URF9</accession>
<reference evidence="1" key="2">
    <citation type="journal article" date="2015" name="Fish Shellfish Immunol.">
        <title>Early steps in the European eel (Anguilla anguilla)-Vibrio vulnificus interaction in the gills: Role of the RtxA13 toxin.</title>
        <authorList>
            <person name="Callol A."/>
            <person name="Pajuelo D."/>
            <person name="Ebbesson L."/>
            <person name="Teles M."/>
            <person name="MacKenzie S."/>
            <person name="Amaro C."/>
        </authorList>
    </citation>
    <scope>NUCLEOTIDE SEQUENCE</scope>
</reference>
<sequence length="27" mass="3250">MSHTELCQSLLQEDILKRRTRSWCTTL</sequence>
<protein>
    <submittedName>
        <fullName evidence="1">Uncharacterized protein</fullName>
    </submittedName>
</protein>
<dbReference type="EMBL" id="GBXM01040118">
    <property type="protein sequence ID" value="JAH68459.1"/>
    <property type="molecule type" value="Transcribed_RNA"/>
</dbReference>
<organism evidence="1">
    <name type="scientific">Anguilla anguilla</name>
    <name type="common">European freshwater eel</name>
    <name type="synonym">Muraena anguilla</name>
    <dbReference type="NCBI Taxonomy" id="7936"/>
    <lineage>
        <taxon>Eukaryota</taxon>
        <taxon>Metazoa</taxon>
        <taxon>Chordata</taxon>
        <taxon>Craniata</taxon>
        <taxon>Vertebrata</taxon>
        <taxon>Euteleostomi</taxon>
        <taxon>Actinopterygii</taxon>
        <taxon>Neopterygii</taxon>
        <taxon>Teleostei</taxon>
        <taxon>Anguilliformes</taxon>
        <taxon>Anguillidae</taxon>
        <taxon>Anguilla</taxon>
    </lineage>
</organism>